<comment type="cofactor">
    <cofactor evidence="1">
        <name>Mg(2+)</name>
        <dbReference type="ChEBI" id="CHEBI:18420"/>
    </cofactor>
</comment>
<organism evidence="6 7">
    <name type="scientific">Streptomyces lunaelactis</name>
    <dbReference type="NCBI Taxonomy" id="1535768"/>
    <lineage>
        <taxon>Bacteria</taxon>
        <taxon>Bacillati</taxon>
        <taxon>Actinomycetota</taxon>
        <taxon>Actinomycetes</taxon>
        <taxon>Kitasatosporales</taxon>
        <taxon>Streptomycetaceae</taxon>
        <taxon>Streptomyces</taxon>
    </lineage>
</organism>
<dbReference type="PANTHER" id="PTHR43046">
    <property type="entry name" value="GDP-MANNOSE MANNOSYL HYDROLASE"/>
    <property type="match status" value="1"/>
</dbReference>
<evidence type="ECO:0000313" key="7">
    <source>
        <dbReference type="Proteomes" id="UP000244201"/>
    </source>
</evidence>
<dbReference type="PROSITE" id="PS51462">
    <property type="entry name" value="NUDIX"/>
    <property type="match status" value="1"/>
</dbReference>
<reference evidence="6 7" key="1">
    <citation type="submission" date="2018-01" db="EMBL/GenBank/DDBJ databases">
        <title>Complete genome sequence of Streptomyces lunaelactis MM109T, a Ferroverdin A producer isolated from cave moonmilk deposits.</title>
        <authorList>
            <person name="Naome A."/>
            <person name="Martinet L."/>
            <person name="Maciejewska M."/>
            <person name="Anderssen S."/>
            <person name="Adam D."/>
            <person name="Tenconi E."/>
            <person name="Deflandre B."/>
            <person name="Arguelles-Arias A."/>
            <person name="Calusinska M."/>
            <person name="Copieters W."/>
            <person name="Karim L."/>
            <person name="Hanikenne M."/>
            <person name="Baurain D."/>
            <person name="van Wezel G."/>
            <person name="Smargiasso N."/>
            <person name="de Pauw E."/>
            <person name="Delfosse P."/>
            <person name="Rigali S."/>
        </authorList>
    </citation>
    <scope>NUCLEOTIDE SEQUENCE [LARGE SCALE GENOMIC DNA]</scope>
    <source>
        <strain evidence="6 7">MM109</strain>
    </source>
</reference>
<proteinExistence type="inferred from homology"/>
<feature type="domain" description="Nudix hydrolase" evidence="5">
    <location>
        <begin position="4"/>
        <end position="129"/>
    </location>
</feature>
<dbReference type="InterPro" id="IPR020084">
    <property type="entry name" value="NUDIX_hydrolase_CS"/>
</dbReference>
<dbReference type="Gene3D" id="3.90.79.10">
    <property type="entry name" value="Nucleoside Triphosphate Pyrophosphohydrolase"/>
    <property type="match status" value="1"/>
</dbReference>
<dbReference type="InterPro" id="IPR015797">
    <property type="entry name" value="NUDIX_hydrolase-like_dom_sf"/>
</dbReference>
<dbReference type="PRINTS" id="PR00502">
    <property type="entry name" value="NUDIXFAMILY"/>
</dbReference>
<dbReference type="Pfam" id="PF00293">
    <property type="entry name" value="NUDIX"/>
    <property type="match status" value="1"/>
</dbReference>
<dbReference type="AlphaFoldDB" id="A0A2R4SZS7"/>
<protein>
    <submittedName>
        <fullName evidence="6">NUDIX hydrolase</fullName>
    </submittedName>
</protein>
<accession>A0A2R4SZS7</accession>
<evidence type="ECO:0000313" key="6">
    <source>
        <dbReference type="EMBL" id="AVZ72382.1"/>
    </source>
</evidence>
<evidence type="ECO:0000256" key="2">
    <source>
        <dbReference type="ARBA" id="ARBA00005582"/>
    </source>
</evidence>
<keyword evidence="3 4" id="KW-0378">Hydrolase</keyword>
<dbReference type="OrthoDB" id="9761969at2"/>
<dbReference type="GO" id="GO:0016787">
    <property type="term" value="F:hydrolase activity"/>
    <property type="evidence" value="ECO:0007669"/>
    <property type="project" value="UniProtKB-KW"/>
</dbReference>
<dbReference type="PANTHER" id="PTHR43046:SF14">
    <property type="entry name" value="MUTT_NUDIX FAMILY PROTEIN"/>
    <property type="match status" value="1"/>
</dbReference>
<keyword evidence="7" id="KW-1185">Reference proteome</keyword>
<evidence type="ECO:0000256" key="1">
    <source>
        <dbReference type="ARBA" id="ARBA00001946"/>
    </source>
</evidence>
<dbReference type="EMBL" id="CP026304">
    <property type="protein sequence ID" value="AVZ72382.1"/>
    <property type="molecule type" value="Genomic_DNA"/>
</dbReference>
<dbReference type="CDD" id="cd02883">
    <property type="entry name" value="NUDIX_Hydrolase"/>
    <property type="match status" value="1"/>
</dbReference>
<dbReference type="GeneID" id="55655477"/>
<dbReference type="KEGG" id="slk:SLUN_09410"/>
<evidence type="ECO:0000259" key="5">
    <source>
        <dbReference type="PROSITE" id="PS51462"/>
    </source>
</evidence>
<sequence>MQMNDLPLVSMAVVVEGGRVLLIRRSVREGDLSWAFPGGVVEAGESAAEAAVRETLEETGLTVRAVRALGERLHPDTGRLMAYTACHVMGGAARAASPREVSAVSWVGHGELARYVPRGLYPPVQAYLDDVLLPH</sequence>
<dbReference type="InterPro" id="IPR020476">
    <property type="entry name" value="Nudix_hydrolase"/>
</dbReference>
<dbReference type="Proteomes" id="UP000244201">
    <property type="component" value="Chromosome"/>
</dbReference>
<dbReference type="InterPro" id="IPR000086">
    <property type="entry name" value="NUDIX_hydrolase_dom"/>
</dbReference>
<dbReference type="PROSITE" id="PS00893">
    <property type="entry name" value="NUDIX_BOX"/>
    <property type="match status" value="1"/>
</dbReference>
<dbReference type="SUPFAM" id="SSF55811">
    <property type="entry name" value="Nudix"/>
    <property type="match status" value="1"/>
</dbReference>
<evidence type="ECO:0000256" key="4">
    <source>
        <dbReference type="RuleBase" id="RU003476"/>
    </source>
</evidence>
<name>A0A2R4SZS7_9ACTN</name>
<evidence type="ECO:0000256" key="3">
    <source>
        <dbReference type="ARBA" id="ARBA00022801"/>
    </source>
</evidence>
<dbReference type="RefSeq" id="WP_108148064.1">
    <property type="nucleotide sequence ID" value="NZ_CP026304.1"/>
</dbReference>
<comment type="similarity">
    <text evidence="2 4">Belongs to the Nudix hydrolase family.</text>
</comment>
<gene>
    <name evidence="6" type="ORF">SLUN_09410</name>
</gene>